<evidence type="ECO:0000259" key="4">
    <source>
        <dbReference type="PROSITE" id="PS51987"/>
    </source>
</evidence>
<evidence type="ECO:0000313" key="6">
    <source>
        <dbReference type="Proteomes" id="UP001201701"/>
    </source>
</evidence>
<feature type="domain" description="GS catalytic" evidence="4">
    <location>
        <begin position="127"/>
        <end position="464"/>
    </location>
</feature>
<organism evidence="5 6">
    <name type="scientific">Mesorhizobium retamae</name>
    <dbReference type="NCBI Taxonomy" id="2912854"/>
    <lineage>
        <taxon>Bacteria</taxon>
        <taxon>Pseudomonadati</taxon>
        <taxon>Pseudomonadota</taxon>
        <taxon>Alphaproteobacteria</taxon>
        <taxon>Hyphomicrobiales</taxon>
        <taxon>Phyllobacteriaceae</taxon>
        <taxon>Mesorhizobium</taxon>
    </lineage>
</organism>
<keyword evidence="1" id="KW-0436">Ligase</keyword>
<accession>A0ABS9QN32</accession>
<reference evidence="5 6" key="1">
    <citation type="submission" date="2022-02" db="EMBL/GenBank/DDBJ databases">
        <title>Draft genome sequence of Mezorhizobium retamae strain IRAMC:0171 isolated from Retama raetam nodules.</title>
        <authorList>
            <person name="Bengaied R."/>
            <person name="Sbissi I."/>
            <person name="Huber K."/>
            <person name="Ghodbane F."/>
            <person name="Nouioui I."/>
            <person name="Tarhouni M."/>
            <person name="Gtari M."/>
        </authorList>
    </citation>
    <scope>NUCLEOTIDE SEQUENCE [LARGE SCALE GENOMIC DNA]</scope>
    <source>
        <strain evidence="5 6">IRAMC:0171</strain>
    </source>
</reference>
<evidence type="ECO:0000256" key="2">
    <source>
        <dbReference type="PROSITE-ProRule" id="PRU01331"/>
    </source>
</evidence>
<keyword evidence="6" id="KW-1185">Reference proteome</keyword>
<proteinExistence type="inferred from homology"/>
<dbReference type="Gene3D" id="3.30.590.10">
    <property type="entry name" value="Glutamine synthetase/guanido kinase, catalytic domain"/>
    <property type="match status" value="1"/>
</dbReference>
<gene>
    <name evidence="5" type="ORF">L4923_27760</name>
</gene>
<dbReference type="Proteomes" id="UP001201701">
    <property type="component" value="Unassembled WGS sequence"/>
</dbReference>
<name>A0ABS9QN32_9HYPH</name>
<dbReference type="RefSeq" id="WP_239370342.1">
    <property type="nucleotide sequence ID" value="NZ_JAKREW010000055.1"/>
</dbReference>
<comment type="caution">
    <text evidence="5">The sequence shown here is derived from an EMBL/GenBank/DDBJ whole genome shotgun (WGS) entry which is preliminary data.</text>
</comment>
<dbReference type="PROSITE" id="PS51987">
    <property type="entry name" value="GS_CATALYTIC"/>
    <property type="match status" value="1"/>
</dbReference>
<comment type="similarity">
    <text evidence="2 3">Belongs to the glutamine synthetase family.</text>
</comment>
<protein>
    <submittedName>
        <fullName evidence="5">Glutamine synthetase family protein</fullName>
    </submittedName>
</protein>
<dbReference type="SUPFAM" id="SSF55931">
    <property type="entry name" value="Glutamine synthetase/guanido kinase"/>
    <property type="match status" value="1"/>
</dbReference>
<evidence type="ECO:0000313" key="5">
    <source>
        <dbReference type="EMBL" id="MCG7508839.1"/>
    </source>
</evidence>
<dbReference type="PANTHER" id="PTHR43785:SF12">
    <property type="entry name" value="TYPE-1 GLUTAMINE SYNTHETASE 2"/>
    <property type="match status" value="1"/>
</dbReference>
<evidence type="ECO:0000256" key="3">
    <source>
        <dbReference type="RuleBase" id="RU000384"/>
    </source>
</evidence>
<dbReference type="InterPro" id="IPR014746">
    <property type="entry name" value="Gln_synth/guanido_kin_cat_dom"/>
</dbReference>
<evidence type="ECO:0000256" key="1">
    <source>
        <dbReference type="ARBA" id="ARBA00022598"/>
    </source>
</evidence>
<dbReference type="PANTHER" id="PTHR43785">
    <property type="entry name" value="GAMMA-GLUTAMYLPUTRESCINE SYNTHETASE"/>
    <property type="match status" value="1"/>
</dbReference>
<sequence>MEFEDKVAEYGPKLEALQEKLALDGVEFIQVHTVDTSGAFRSKIAPLKLSRYGEAINAILYCVAHGDGQPIGDVAFASATANEENGFPNIKGIIDPATVVQHGWKPEYASAITFSYMLDGSPCPYDPRGVLARVEQRAAALGYEPRFALEYEFGIFHADHDLMRAGRYRELKPWGHSLTNYDLVRSGEYQDFAAELIRRMKSIGIGIASLVTEYGFGMYEYALTPKTALQAADEAMRAKLHLRELCAERGLVATFMTRFQPPGKESACGAHHHVSLWKDDKPAFAAGPNKLTPVAEKFLAGVLNRMQETHLLFRPTVNSYRRFDRGAWSPEDVAWGFENRTAPIRAITTPNDGACRFEHRAPGADINPYLSVAAILAAGCEGIEKGLPLEAPVSGDLALLDKPKLPRTLNASIEAFANSDFCAEAFGEAFRDNYAESRRAEQAAFEAWQASHITDFEWQRYFIN</sequence>
<dbReference type="Pfam" id="PF00120">
    <property type="entry name" value="Gln-synt_C"/>
    <property type="match status" value="1"/>
</dbReference>
<dbReference type="InterPro" id="IPR008146">
    <property type="entry name" value="Gln_synth_cat_dom"/>
</dbReference>
<dbReference type="SMART" id="SM01230">
    <property type="entry name" value="Gln-synt_C"/>
    <property type="match status" value="1"/>
</dbReference>
<dbReference type="EMBL" id="JAKREW010000055">
    <property type="protein sequence ID" value="MCG7508839.1"/>
    <property type="molecule type" value="Genomic_DNA"/>
</dbReference>